<evidence type="ECO:0000259" key="7">
    <source>
        <dbReference type="Pfam" id="PF01259"/>
    </source>
</evidence>
<dbReference type="EC" id="6.3.2.6" evidence="6"/>
<accession>B5IAA5</accession>
<dbReference type="Gene3D" id="3.30.200.20">
    <property type="entry name" value="Phosphorylase Kinase, domain 1"/>
    <property type="match status" value="1"/>
</dbReference>
<comment type="pathway">
    <text evidence="1 6">Purine metabolism; IMP biosynthesis via de novo pathway; 5-amino-1-(5-phospho-D-ribosyl)imidazole-4-carboxamide from 5-amino-1-(5-phospho-D-ribosyl)imidazole-4-carboxylate: step 1/2.</text>
</comment>
<dbReference type="GO" id="GO:0005737">
    <property type="term" value="C:cytoplasm"/>
    <property type="evidence" value="ECO:0007669"/>
    <property type="project" value="TreeGrafter"/>
</dbReference>
<dbReference type="CDD" id="cd01414">
    <property type="entry name" value="SAICAR_synt_Sc"/>
    <property type="match status" value="1"/>
</dbReference>
<protein>
    <recommendedName>
        <fullName evidence="6">Phosphoribosylaminoimidazole-succinocarboxamide synthase</fullName>
        <ecNumber evidence="6">6.3.2.6</ecNumber>
    </recommendedName>
    <alternativeName>
        <fullName evidence="6">SAICAR synthetase</fullName>
    </alternativeName>
</protein>
<evidence type="ECO:0000256" key="5">
    <source>
        <dbReference type="ARBA" id="ARBA00022840"/>
    </source>
</evidence>
<dbReference type="Proteomes" id="UP000001400">
    <property type="component" value="Chromosome"/>
</dbReference>
<dbReference type="PANTHER" id="PTHR43700">
    <property type="entry name" value="PHOSPHORIBOSYLAMINOIMIDAZOLE-SUCCINOCARBOXAMIDE SYNTHASE"/>
    <property type="match status" value="1"/>
</dbReference>
<organism evidence="8 9">
    <name type="scientific">Aciduliprofundum boonei (strain DSM 19572 / T469)</name>
    <dbReference type="NCBI Taxonomy" id="439481"/>
    <lineage>
        <taxon>Archaea</taxon>
        <taxon>Methanobacteriati</taxon>
        <taxon>Thermoplasmatota</taxon>
        <taxon>DHVE2 group</taxon>
        <taxon>Candidatus Aciduliprofundum</taxon>
    </lineage>
</organism>
<dbReference type="EMBL" id="CP001941">
    <property type="protein sequence ID" value="ADD08256.1"/>
    <property type="molecule type" value="Genomic_DNA"/>
</dbReference>
<gene>
    <name evidence="6" type="primary">purC</name>
    <name evidence="8" type="ordered locus">Aboo_0445</name>
</gene>
<dbReference type="SUPFAM" id="SSF56104">
    <property type="entry name" value="SAICAR synthase-like"/>
    <property type="match status" value="1"/>
</dbReference>
<evidence type="ECO:0000313" key="8">
    <source>
        <dbReference type="EMBL" id="ADD08256.1"/>
    </source>
</evidence>
<dbReference type="eggNOG" id="arCOG04421">
    <property type="taxonomic scope" value="Archaea"/>
</dbReference>
<proteinExistence type="inferred from homology"/>
<evidence type="ECO:0000256" key="3">
    <source>
        <dbReference type="ARBA" id="ARBA00022741"/>
    </source>
</evidence>
<sequence>MQLIRKGKVKEVYALNDKELLFLFTDNISVFDKIIPSKIPRKGETLCKSAAFWFEKIGEMKIKNHYLSCEDSKMRVGRFRIINKPRIENENYLIPLEFITRYYVAGSLYERLKNGKMDYKLLGFESMPEYGEKLPEPYFEITTKFEAYDRKVSFEEAREIGGLRQSEIEEIRELILKVDEIITNEVGKRGLLHVDGKKEFAFGEGREIYLVDTFGTLDEDRWWDKDAYERGKIVQLSKEFVRQYYRSIGYYEELKMAREEGKEEPEIPPLPKDMVEKVSKLYVEMYERITGRKLESGF</sequence>
<dbReference type="GO" id="GO:0005524">
    <property type="term" value="F:ATP binding"/>
    <property type="evidence" value="ECO:0007669"/>
    <property type="project" value="UniProtKB-KW"/>
</dbReference>
<dbReference type="UniPathway" id="UPA00074">
    <property type="reaction ID" value="UER00131"/>
</dbReference>
<evidence type="ECO:0000313" key="9">
    <source>
        <dbReference type="Proteomes" id="UP000001400"/>
    </source>
</evidence>
<reference evidence="8" key="1">
    <citation type="submission" date="2010-02" db="EMBL/GenBank/DDBJ databases">
        <title>Complete sequence of Aciduliprofundum boonei T469.</title>
        <authorList>
            <consortium name="US DOE Joint Genome Institute"/>
            <person name="Lucas S."/>
            <person name="Copeland A."/>
            <person name="Lapidus A."/>
            <person name="Cheng J.-F."/>
            <person name="Bruce D."/>
            <person name="Goodwin L."/>
            <person name="Pitluck S."/>
            <person name="Saunders E."/>
            <person name="Detter J.C."/>
            <person name="Han C."/>
            <person name="Tapia R."/>
            <person name="Land M."/>
            <person name="Hauser L."/>
            <person name="Kyrpides N."/>
            <person name="Mikhailova N."/>
            <person name="Flores G."/>
            <person name="Reysenbach A.-L."/>
            <person name="Woyke T."/>
        </authorList>
    </citation>
    <scope>NUCLEOTIDE SEQUENCE</scope>
    <source>
        <strain evidence="8">T469</strain>
    </source>
</reference>
<dbReference type="HOGENOM" id="CLU_045637_1_0_2"/>
<evidence type="ECO:0000256" key="2">
    <source>
        <dbReference type="ARBA" id="ARBA00022598"/>
    </source>
</evidence>
<keyword evidence="2 6" id="KW-0436">Ligase</keyword>
<comment type="similarity">
    <text evidence="6">Belongs to the SAICAR synthetase family.</text>
</comment>
<evidence type="ECO:0000256" key="6">
    <source>
        <dbReference type="HAMAP-Rule" id="MF_00137"/>
    </source>
</evidence>
<dbReference type="Pfam" id="PF01259">
    <property type="entry name" value="SAICAR_synt"/>
    <property type="match status" value="1"/>
</dbReference>
<dbReference type="GeneID" id="8827388"/>
<keyword evidence="9" id="KW-1185">Reference proteome</keyword>
<keyword evidence="4 6" id="KW-0658">Purine biosynthesis</keyword>
<dbReference type="HAMAP" id="MF_00137">
    <property type="entry name" value="SAICAR_synth"/>
    <property type="match status" value="1"/>
</dbReference>
<dbReference type="RefSeq" id="WP_008082694.1">
    <property type="nucleotide sequence ID" value="NC_013926.1"/>
</dbReference>
<dbReference type="GO" id="GO:0006189">
    <property type="term" value="P:'de novo' IMP biosynthetic process"/>
    <property type="evidence" value="ECO:0007669"/>
    <property type="project" value="UniProtKB-UniRule"/>
</dbReference>
<dbReference type="KEGG" id="abi:Aboo_0445"/>
<dbReference type="OrthoDB" id="10775at2157"/>
<dbReference type="PROSITE" id="PS01057">
    <property type="entry name" value="SAICAR_SYNTHETASE_1"/>
    <property type="match status" value="1"/>
</dbReference>
<dbReference type="NCBIfam" id="NF010564">
    <property type="entry name" value="PRK13959.1-1"/>
    <property type="match status" value="1"/>
</dbReference>
<keyword evidence="3 6" id="KW-0547">Nucleotide-binding</keyword>
<name>B5IAA5_ACIB4</name>
<keyword evidence="5 6" id="KW-0067">ATP-binding</keyword>
<dbReference type="PANTHER" id="PTHR43700:SF1">
    <property type="entry name" value="PHOSPHORIBOSYLAMINOIMIDAZOLE-SUCCINOCARBOXAMIDE SYNTHASE"/>
    <property type="match status" value="1"/>
</dbReference>
<comment type="catalytic activity">
    <reaction evidence="6">
        <text>5-amino-1-(5-phospho-D-ribosyl)imidazole-4-carboxylate + L-aspartate + ATP = (2S)-2-[5-amino-1-(5-phospho-beta-D-ribosyl)imidazole-4-carboxamido]succinate + ADP + phosphate + 2 H(+)</text>
        <dbReference type="Rhea" id="RHEA:22628"/>
        <dbReference type="ChEBI" id="CHEBI:15378"/>
        <dbReference type="ChEBI" id="CHEBI:29991"/>
        <dbReference type="ChEBI" id="CHEBI:30616"/>
        <dbReference type="ChEBI" id="CHEBI:43474"/>
        <dbReference type="ChEBI" id="CHEBI:58443"/>
        <dbReference type="ChEBI" id="CHEBI:77657"/>
        <dbReference type="ChEBI" id="CHEBI:456216"/>
        <dbReference type="EC" id="6.3.2.6"/>
    </reaction>
</comment>
<evidence type="ECO:0000256" key="4">
    <source>
        <dbReference type="ARBA" id="ARBA00022755"/>
    </source>
</evidence>
<dbReference type="AlphaFoldDB" id="B5IAA5"/>
<dbReference type="STRING" id="439481.Aboo_0445"/>
<dbReference type="InterPro" id="IPR028923">
    <property type="entry name" value="SAICAR_synt/ADE2_N"/>
</dbReference>
<dbReference type="GO" id="GO:0004639">
    <property type="term" value="F:phosphoribosylaminoimidazolesuccinocarboxamide synthase activity"/>
    <property type="evidence" value="ECO:0007669"/>
    <property type="project" value="UniProtKB-UniRule"/>
</dbReference>
<feature type="domain" description="SAICAR synthetase/ADE2 N-terminal" evidence="7">
    <location>
        <begin position="4"/>
        <end position="252"/>
    </location>
</feature>
<dbReference type="InterPro" id="IPR018236">
    <property type="entry name" value="SAICAR_synthetase_CS"/>
</dbReference>
<evidence type="ECO:0000256" key="1">
    <source>
        <dbReference type="ARBA" id="ARBA00004672"/>
    </source>
</evidence>
<dbReference type="Gene3D" id="3.30.470.20">
    <property type="entry name" value="ATP-grasp fold, B domain"/>
    <property type="match status" value="1"/>
</dbReference>